<sequence length="61" mass="6950">MPFHQDRITRTQIRHDAREDSTARLEAAGIFLIFGIFSAVKLTLAYVKRFARKGAPSETGW</sequence>
<dbReference type="AlphaFoldDB" id="A0A3S1CDM9"/>
<evidence type="ECO:0000313" key="2">
    <source>
        <dbReference type="EMBL" id="RUQ63956.1"/>
    </source>
</evidence>
<reference evidence="2 3" key="1">
    <citation type="submission" date="2018-12" db="EMBL/GenBank/DDBJ databases">
        <authorList>
            <person name="Yang Y."/>
        </authorList>
    </citation>
    <scope>NUCLEOTIDE SEQUENCE [LARGE SCALE GENOMIC DNA]</scope>
    <source>
        <strain evidence="2 3">GSF71</strain>
    </source>
</reference>
<dbReference type="EMBL" id="RZIJ01000031">
    <property type="protein sequence ID" value="RUQ63956.1"/>
    <property type="molecule type" value="Genomic_DNA"/>
</dbReference>
<comment type="caution">
    <text evidence="2">The sequence shown here is derived from an EMBL/GenBank/DDBJ whole genome shotgun (WGS) entry which is preliminary data.</text>
</comment>
<dbReference type="Proteomes" id="UP000280346">
    <property type="component" value="Unassembled WGS sequence"/>
</dbReference>
<name>A0A3S1CDM9_9PROT</name>
<gene>
    <name evidence="2" type="ORF">EJ913_26880</name>
</gene>
<proteinExistence type="predicted"/>
<feature type="transmembrane region" description="Helical" evidence="1">
    <location>
        <begin position="27"/>
        <end position="47"/>
    </location>
</feature>
<organism evidence="2 3">
    <name type="scientific">Azospirillum doebereinerae</name>
    <dbReference type="NCBI Taxonomy" id="92933"/>
    <lineage>
        <taxon>Bacteria</taxon>
        <taxon>Pseudomonadati</taxon>
        <taxon>Pseudomonadota</taxon>
        <taxon>Alphaproteobacteria</taxon>
        <taxon>Rhodospirillales</taxon>
        <taxon>Azospirillaceae</taxon>
        <taxon>Azospirillum</taxon>
    </lineage>
</organism>
<accession>A0A3S1CDM9</accession>
<evidence type="ECO:0000313" key="3">
    <source>
        <dbReference type="Proteomes" id="UP000280346"/>
    </source>
</evidence>
<keyword evidence="1" id="KW-0472">Membrane</keyword>
<keyword evidence="1" id="KW-1133">Transmembrane helix</keyword>
<evidence type="ECO:0000256" key="1">
    <source>
        <dbReference type="SAM" id="Phobius"/>
    </source>
</evidence>
<dbReference type="RefSeq" id="WP_127003753.1">
    <property type="nucleotide sequence ID" value="NZ_CP173191.1"/>
</dbReference>
<keyword evidence="1" id="KW-0812">Transmembrane</keyword>
<keyword evidence="3" id="KW-1185">Reference proteome</keyword>
<protein>
    <submittedName>
        <fullName evidence="2">Uncharacterized protein</fullName>
    </submittedName>
</protein>